<sequence>MAKSQLNVSIVHIHLKKLEISQEKIKYKRISKRKKNHIPCKKNNESNLIESIIPLPWTIWPYEAKILIILVGIWSILGICILGSSSWWVASREMGNWAYFLKKQIIWTIPGIGLFVFVLNTNIRNLLKFSKIIFYILFFLIFLTNITGITVNGSSRWLVLGNLNLQPSELIKPFLILEASNLFAHWNLIKNDKKLISIFSFGLLILLILKQPNLSTASLTGILFWVMGLCGGIKLSSLSSFASLGFITGCISILNNEYQKLRVSSFINPWRDQQESGFQLVQSLLAIGSGGLFGQGFGLSIQKLQYLPFMYTDFIFAIFAEEFGLLGCTLFLGFLAVFSYISLRISLKCRNNYTKLVAIGCGVLLTGQSIMHIAVATGSMPTTGLPLPFVSYGGNSLIASFFIAGMLLRCSLESTGFIGIIGTRKSLN</sequence>
<feature type="transmembrane region" description="Helical" evidence="17">
    <location>
        <begin position="353"/>
        <end position="377"/>
    </location>
</feature>
<feature type="transmembrane region" description="Helical" evidence="17">
    <location>
        <begin position="104"/>
        <end position="120"/>
    </location>
</feature>
<dbReference type="GO" id="GO:0009252">
    <property type="term" value="P:peptidoglycan biosynthetic process"/>
    <property type="evidence" value="ECO:0007669"/>
    <property type="project" value="UniProtKB-KW"/>
</dbReference>
<keyword evidence="3" id="KW-0808">Transferase</keyword>
<evidence type="ECO:0000256" key="15">
    <source>
        <dbReference type="ARBA" id="ARBA00049902"/>
    </source>
</evidence>
<dbReference type="eggNOG" id="COG0772">
    <property type="taxonomic scope" value="Bacteria"/>
</dbReference>
<dbReference type="GO" id="GO:0008360">
    <property type="term" value="P:regulation of cell shape"/>
    <property type="evidence" value="ECO:0007669"/>
    <property type="project" value="UniProtKB-KW"/>
</dbReference>
<comment type="catalytic activity">
    <reaction evidence="15">
        <text>[GlcNAc-(1-&gt;4)-Mur2Ac(oyl-L-Ala-gamma-D-Glu-L-Lys-D-Ala-D-Ala)](n)-di-trans,octa-cis-undecaprenyl diphosphate + beta-D-GlcNAc-(1-&gt;4)-Mur2Ac(oyl-L-Ala-gamma-D-Glu-L-Lys-D-Ala-D-Ala)-di-trans,octa-cis-undecaprenyl diphosphate = [GlcNAc-(1-&gt;4)-Mur2Ac(oyl-L-Ala-gamma-D-Glu-L-Lys-D-Ala-D-Ala)](n+1)-di-trans,octa-cis-undecaprenyl diphosphate + di-trans,octa-cis-undecaprenyl diphosphate + H(+)</text>
        <dbReference type="Rhea" id="RHEA:23708"/>
        <dbReference type="Rhea" id="RHEA-COMP:9602"/>
        <dbReference type="Rhea" id="RHEA-COMP:9603"/>
        <dbReference type="ChEBI" id="CHEBI:15378"/>
        <dbReference type="ChEBI" id="CHEBI:58405"/>
        <dbReference type="ChEBI" id="CHEBI:60033"/>
        <dbReference type="ChEBI" id="CHEBI:78435"/>
        <dbReference type="EC" id="2.4.99.28"/>
    </reaction>
</comment>
<evidence type="ECO:0000313" key="18">
    <source>
        <dbReference type="EMBL" id="KGF96135.1"/>
    </source>
</evidence>
<evidence type="ECO:0000313" key="19">
    <source>
        <dbReference type="Proteomes" id="UP000030355"/>
    </source>
</evidence>
<feature type="transmembrane region" description="Helical" evidence="17">
    <location>
        <begin position="314"/>
        <end position="341"/>
    </location>
</feature>
<evidence type="ECO:0000256" key="9">
    <source>
        <dbReference type="ARBA" id="ARBA00032370"/>
    </source>
</evidence>
<keyword evidence="6" id="KW-0573">Peptidoglycan synthesis</keyword>
<comment type="caution">
    <text evidence="18">The sequence shown here is derived from an EMBL/GenBank/DDBJ whole genome shotgun (WGS) entry which is preliminary data.</text>
</comment>
<protein>
    <recommendedName>
        <fullName evidence="12">Probable peptidoglycan glycosyltransferase FtsW</fullName>
        <ecNumber evidence="14">2.4.99.28</ecNumber>
    </recommendedName>
    <alternativeName>
        <fullName evidence="13">Cell division protein FtsW</fullName>
    </alternativeName>
    <alternativeName>
        <fullName evidence="10">Cell wall polymerase</fullName>
    </alternativeName>
    <alternativeName>
        <fullName evidence="9">Peptidoglycan polymerase</fullName>
    </alternativeName>
</protein>
<comment type="function">
    <text evidence="16">Peptidoglycan polymerase that is essential for cell division.</text>
</comment>
<evidence type="ECO:0000256" key="16">
    <source>
        <dbReference type="ARBA" id="ARBA00049966"/>
    </source>
</evidence>
<dbReference type="GO" id="GO:0015648">
    <property type="term" value="F:lipid-linked peptidoglycan transporter activity"/>
    <property type="evidence" value="ECO:0007669"/>
    <property type="project" value="TreeGrafter"/>
</dbReference>
<evidence type="ECO:0000256" key="5">
    <source>
        <dbReference type="ARBA" id="ARBA00022960"/>
    </source>
</evidence>
<evidence type="ECO:0000256" key="1">
    <source>
        <dbReference type="ARBA" id="ARBA00004141"/>
    </source>
</evidence>
<proteinExistence type="inferred from homology"/>
<dbReference type="EMBL" id="JNAL01000010">
    <property type="protein sequence ID" value="KGF96135.1"/>
    <property type="molecule type" value="Genomic_DNA"/>
</dbReference>
<feature type="transmembrane region" description="Helical" evidence="17">
    <location>
        <begin position="276"/>
        <end position="294"/>
    </location>
</feature>
<feature type="transmembrane region" description="Helical" evidence="17">
    <location>
        <begin position="132"/>
        <end position="150"/>
    </location>
</feature>
<evidence type="ECO:0000256" key="14">
    <source>
        <dbReference type="ARBA" id="ARBA00044770"/>
    </source>
</evidence>
<dbReference type="AlphaFoldDB" id="A0A0A2A3I0"/>
<name>A0A0A2A3I0_PROMR</name>
<keyword evidence="2" id="KW-0328">Glycosyltransferase</keyword>
<keyword evidence="8 17" id="KW-0472">Membrane</keyword>
<dbReference type="PANTHER" id="PTHR30474:SF2">
    <property type="entry name" value="PEPTIDOGLYCAN GLYCOSYLTRANSFERASE FTSW-RELATED"/>
    <property type="match status" value="1"/>
</dbReference>
<feature type="transmembrane region" description="Helical" evidence="17">
    <location>
        <begin position="222"/>
        <end position="255"/>
    </location>
</feature>
<organism evidence="18 19">
    <name type="scientific">Prochlorococcus marinus str. MIT 9201</name>
    <dbReference type="NCBI Taxonomy" id="93057"/>
    <lineage>
        <taxon>Bacteria</taxon>
        <taxon>Bacillati</taxon>
        <taxon>Cyanobacteriota</taxon>
        <taxon>Cyanophyceae</taxon>
        <taxon>Synechococcales</taxon>
        <taxon>Prochlorococcaceae</taxon>
        <taxon>Prochlorococcus</taxon>
    </lineage>
</organism>
<evidence type="ECO:0000256" key="12">
    <source>
        <dbReference type="ARBA" id="ARBA00041185"/>
    </source>
</evidence>
<dbReference type="Pfam" id="PF01098">
    <property type="entry name" value="FTSW_RODA_SPOVE"/>
    <property type="match status" value="1"/>
</dbReference>
<evidence type="ECO:0000256" key="13">
    <source>
        <dbReference type="ARBA" id="ARBA00041418"/>
    </source>
</evidence>
<keyword evidence="4 17" id="KW-0812">Transmembrane</keyword>
<evidence type="ECO:0000256" key="7">
    <source>
        <dbReference type="ARBA" id="ARBA00022989"/>
    </source>
</evidence>
<reference evidence="19" key="1">
    <citation type="journal article" date="2014" name="Sci. Data">
        <title>Genomes of diverse isolates of the marine cyanobacterium Prochlorococcus.</title>
        <authorList>
            <person name="Biller S."/>
            <person name="Berube P."/>
            <person name="Thompson J."/>
            <person name="Kelly L."/>
            <person name="Roggensack S."/>
            <person name="Awad L."/>
            <person name="Roache-Johnson K."/>
            <person name="Ding H."/>
            <person name="Giovannoni S.J."/>
            <person name="Moore L.R."/>
            <person name="Chisholm S.W."/>
        </authorList>
    </citation>
    <scope>NUCLEOTIDE SEQUENCE [LARGE SCALE GENOMIC DNA]</scope>
    <source>
        <strain evidence="19">MIT 9201</strain>
    </source>
</reference>
<feature type="transmembrane region" description="Helical" evidence="17">
    <location>
        <begin position="195"/>
        <end position="210"/>
    </location>
</feature>
<feature type="transmembrane region" description="Helical" evidence="17">
    <location>
        <begin position="66"/>
        <end position="89"/>
    </location>
</feature>
<dbReference type="GO" id="GO:0051301">
    <property type="term" value="P:cell division"/>
    <property type="evidence" value="ECO:0007669"/>
    <property type="project" value="UniProtKB-KW"/>
</dbReference>
<dbReference type="EC" id="2.4.99.28" evidence="14"/>
<evidence type="ECO:0000256" key="6">
    <source>
        <dbReference type="ARBA" id="ARBA00022984"/>
    </source>
</evidence>
<keyword evidence="18" id="KW-0131">Cell cycle</keyword>
<comment type="similarity">
    <text evidence="11">Belongs to the SEDS family. FtsW subfamily.</text>
</comment>
<evidence type="ECO:0000256" key="4">
    <source>
        <dbReference type="ARBA" id="ARBA00022692"/>
    </source>
</evidence>
<accession>A0A0A2A3I0</accession>
<evidence type="ECO:0000256" key="3">
    <source>
        <dbReference type="ARBA" id="ARBA00022679"/>
    </source>
</evidence>
<evidence type="ECO:0000256" key="2">
    <source>
        <dbReference type="ARBA" id="ARBA00022676"/>
    </source>
</evidence>
<evidence type="ECO:0000256" key="17">
    <source>
        <dbReference type="SAM" id="Phobius"/>
    </source>
</evidence>
<keyword evidence="5" id="KW-0133">Cell shape</keyword>
<evidence type="ECO:0000256" key="10">
    <source>
        <dbReference type="ARBA" id="ARBA00033270"/>
    </source>
</evidence>
<keyword evidence="18" id="KW-0132">Cell division</keyword>
<dbReference type="GO" id="GO:0005886">
    <property type="term" value="C:plasma membrane"/>
    <property type="evidence" value="ECO:0007669"/>
    <property type="project" value="TreeGrafter"/>
</dbReference>
<dbReference type="PANTHER" id="PTHR30474">
    <property type="entry name" value="CELL CYCLE PROTEIN"/>
    <property type="match status" value="1"/>
</dbReference>
<comment type="subcellular location">
    <subcellularLocation>
        <location evidence="1">Membrane</location>
        <topology evidence="1">Multi-pass membrane protein</topology>
    </subcellularLocation>
</comment>
<gene>
    <name evidence="18" type="ORF">EU95_0930</name>
</gene>
<evidence type="ECO:0000256" key="11">
    <source>
        <dbReference type="ARBA" id="ARBA00038053"/>
    </source>
</evidence>
<dbReference type="GO" id="GO:0032153">
    <property type="term" value="C:cell division site"/>
    <property type="evidence" value="ECO:0007669"/>
    <property type="project" value="TreeGrafter"/>
</dbReference>
<dbReference type="Proteomes" id="UP000030355">
    <property type="component" value="Unassembled WGS sequence"/>
</dbReference>
<dbReference type="InterPro" id="IPR001182">
    <property type="entry name" value="FtsW/RodA"/>
</dbReference>
<keyword evidence="7 17" id="KW-1133">Transmembrane helix</keyword>
<evidence type="ECO:0000256" key="8">
    <source>
        <dbReference type="ARBA" id="ARBA00023136"/>
    </source>
</evidence>
<dbReference type="STRING" id="93057.EU95_0930"/>
<dbReference type="GO" id="GO:0008955">
    <property type="term" value="F:peptidoglycan glycosyltransferase activity"/>
    <property type="evidence" value="ECO:0007669"/>
    <property type="project" value="UniProtKB-EC"/>
</dbReference>